<keyword evidence="3" id="KW-1185">Reference proteome</keyword>
<gene>
    <name evidence="2" type="ORF">BU26DRAFT_338370</name>
</gene>
<sequence length="130" mass="14603">MPHATCRTQKTSKHKHHQEAQAALSGAHIPIPNFANTASSKGGGHAPRSRPPRIDPLRQHFDVVIEQTLRPTPKPTHTPSSLTQSLTQRAKWTNGRTQQRALSIHAQRGQNRKKRVRKPGRLRDNKDKGK</sequence>
<proteinExistence type="predicted"/>
<feature type="compositionally biased region" description="Basic residues" evidence="1">
    <location>
        <begin position="110"/>
        <end position="120"/>
    </location>
</feature>
<dbReference type="EMBL" id="ML987196">
    <property type="protein sequence ID" value="KAF2248579.1"/>
    <property type="molecule type" value="Genomic_DNA"/>
</dbReference>
<protein>
    <submittedName>
        <fullName evidence="2">Uncharacterized protein</fullName>
    </submittedName>
</protein>
<dbReference type="AlphaFoldDB" id="A0A6A6IEF4"/>
<feature type="region of interest" description="Disordered" evidence="1">
    <location>
        <begin position="1"/>
        <end position="130"/>
    </location>
</feature>
<dbReference type="GeneID" id="54575609"/>
<feature type="compositionally biased region" description="Basic and acidic residues" evidence="1">
    <location>
        <begin position="121"/>
        <end position="130"/>
    </location>
</feature>
<feature type="compositionally biased region" description="Polar residues" evidence="1">
    <location>
        <begin position="75"/>
        <end position="101"/>
    </location>
</feature>
<dbReference type="Proteomes" id="UP000800094">
    <property type="component" value="Unassembled WGS sequence"/>
</dbReference>
<evidence type="ECO:0000313" key="2">
    <source>
        <dbReference type="EMBL" id="KAF2248579.1"/>
    </source>
</evidence>
<reference evidence="2" key="1">
    <citation type="journal article" date="2020" name="Stud. Mycol.">
        <title>101 Dothideomycetes genomes: a test case for predicting lifestyles and emergence of pathogens.</title>
        <authorList>
            <person name="Haridas S."/>
            <person name="Albert R."/>
            <person name="Binder M."/>
            <person name="Bloem J."/>
            <person name="Labutti K."/>
            <person name="Salamov A."/>
            <person name="Andreopoulos B."/>
            <person name="Baker S."/>
            <person name="Barry K."/>
            <person name="Bills G."/>
            <person name="Bluhm B."/>
            <person name="Cannon C."/>
            <person name="Castanera R."/>
            <person name="Culley D."/>
            <person name="Daum C."/>
            <person name="Ezra D."/>
            <person name="Gonzalez J."/>
            <person name="Henrissat B."/>
            <person name="Kuo A."/>
            <person name="Liang C."/>
            <person name="Lipzen A."/>
            <person name="Lutzoni F."/>
            <person name="Magnuson J."/>
            <person name="Mondo S."/>
            <person name="Nolan M."/>
            <person name="Ohm R."/>
            <person name="Pangilinan J."/>
            <person name="Park H.-J."/>
            <person name="Ramirez L."/>
            <person name="Alfaro M."/>
            <person name="Sun H."/>
            <person name="Tritt A."/>
            <person name="Yoshinaga Y."/>
            <person name="Zwiers L.-H."/>
            <person name="Turgeon B."/>
            <person name="Goodwin S."/>
            <person name="Spatafora J."/>
            <person name="Crous P."/>
            <person name="Grigoriev I."/>
        </authorList>
    </citation>
    <scope>NUCLEOTIDE SEQUENCE</scope>
    <source>
        <strain evidence="2">CBS 122368</strain>
    </source>
</reference>
<evidence type="ECO:0000256" key="1">
    <source>
        <dbReference type="SAM" id="MobiDB-lite"/>
    </source>
</evidence>
<organism evidence="2 3">
    <name type="scientific">Trematosphaeria pertusa</name>
    <dbReference type="NCBI Taxonomy" id="390896"/>
    <lineage>
        <taxon>Eukaryota</taxon>
        <taxon>Fungi</taxon>
        <taxon>Dikarya</taxon>
        <taxon>Ascomycota</taxon>
        <taxon>Pezizomycotina</taxon>
        <taxon>Dothideomycetes</taxon>
        <taxon>Pleosporomycetidae</taxon>
        <taxon>Pleosporales</taxon>
        <taxon>Massarineae</taxon>
        <taxon>Trematosphaeriaceae</taxon>
        <taxon>Trematosphaeria</taxon>
    </lineage>
</organism>
<evidence type="ECO:0000313" key="3">
    <source>
        <dbReference type="Proteomes" id="UP000800094"/>
    </source>
</evidence>
<dbReference type="RefSeq" id="XP_033683583.1">
    <property type="nucleotide sequence ID" value="XM_033822279.1"/>
</dbReference>
<feature type="compositionally biased region" description="Basic and acidic residues" evidence="1">
    <location>
        <begin position="52"/>
        <end position="63"/>
    </location>
</feature>
<accession>A0A6A6IEF4</accession>
<name>A0A6A6IEF4_9PLEO</name>